<sequence length="161" mass="18244">MRHLNLLLWWILRCVPFATAAIYFEDCGSQGATVLEVDVAPCKSYPCTLVIGKQYTVRIGFTATIDVWSGMAIANSIYNGVTKTLRLKDPDLCDHLLPSCPVKTGKTYVFSYTGTVNWKIPDIKIYLQWQLANQYTWPFLCVQFPVQFTEKKANSANAQQH</sequence>
<comment type="caution">
    <text evidence="5">The sequence shown here is derived from an EMBL/GenBank/DDBJ whole genome shotgun (WGS) entry which is preliminary data.</text>
</comment>
<evidence type="ECO:0000259" key="4">
    <source>
        <dbReference type="SMART" id="SM00737"/>
    </source>
</evidence>
<dbReference type="InterPro" id="IPR003172">
    <property type="entry name" value="ML_dom"/>
</dbReference>
<reference evidence="5 6" key="2">
    <citation type="journal article" date="2021" name="Genomics">
        <title>High-quality reference genome for Clonorchis sinensis.</title>
        <authorList>
            <person name="Young N.D."/>
            <person name="Stroehlein A.J."/>
            <person name="Kinkar L."/>
            <person name="Wang T."/>
            <person name="Sohn W.M."/>
            <person name="Chang B.C.H."/>
            <person name="Kaur P."/>
            <person name="Weisz D."/>
            <person name="Dudchenko O."/>
            <person name="Aiden E.L."/>
            <person name="Korhonen P.K."/>
            <person name="Gasser R.B."/>
        </authorList>
    </citation>
    <scope>NUCLEOTIDE SEQUENCE [LARGE SCALE GENOMIC DNA]</scope>
    <source>
        <strain evidence="5">Cs-k2</strain>
    </source>
</reference>
<reference evidence="5 6" key="1">
    <citation type="journal article" date="2018" name="Biotechnol. Adv.">
        <title>Improved genomic resources and new bioinformatic workflow for the carcinogenic parasite Clonorchis sinensis: Biotechnological implications.</title>
        <authorList>
            <person name="Wang D."/>
            <person name="Korhonen P.K."/>
            <person name="Gasser R.B."/>
            <person name="Young N.D."/>
        </authorList>
    </citation>
    <scope>NUCLEOTIDE SEQUENCE [LARGE SCALE GENOMIC DNA]</scope>
    <source>
        <strain evidence="5">Cs-k2</strain>
    </source>
</reference>
<dbReference type="InterPro" id="IPR039670">
    <property type="entry name" value="NPC2-like"/>
</dbReference>
<dbReference type="Gene3D" id="2.60.40.770">
    <property type="match status" value="1"/>
</dbReference>
<proteinExistence type="inferred from homology"/>
<dbReference type="AlphaFoldDB" id="A0A419PI98"/>
<dbReference type="PANTHER" id="PTHR11306:SF68">
    <property type="entry name" value="NPC INTRACELLULAR CHOLESTEROL TRANSPORTER 2"/>
    <property type="match status" value="1"/>
</dbReference>
<evidence type="ECO:0000313" key="6">
    <source>
        <dbReference type="Proteomes" id="UP000286415"/>
    </source>
</evidence>
<gene>
    <name evidence="5" type="ORF">CSKR_108482</name>
</gene>
<dbReference type="Proteomes" id="UP000286415">
    <property type="component" value="Unassembled WGS sequence"/>
</dbReference>
<organism evidence="5 6">
    <name type="scientific">Clonorchis sinensis</name>
    <name type="common">Chinese liver fluke</name>
    <dbReference type="NCBI Taxonomy" id="79923"/>
    <lineage>
        <taxon>Eukaryota</taxon>
        <taxon>Metazoa</taxon>
        <taxon>Spiralia</taxon>
        <taxon>Lophotrochozoa</taxon>
        <taxon>Platyhelminthes</taxon>
        <taxon>Trematoda</taxon>
        <taxon>Digenea</taxon>
        <taxon>Opisthorchiida</taxon>
        <taxon>Opisthorchiata</taxon>
        <taxon>Opisthorchiidae</taxon>
        <taxon>Clonorchis</taxon>
    </lineage>
</organism>
<comment type="subcellular location">
    <subcellularLocation>
        <location evidence="1">Secreted</location>
    </subcellularLocation>
</comment>
<name>A0A419PI98_CLOSI</name>
<evidence type="ECO:0000256" key="1">
    <source>
        <dbReference type="ARBA" id="ARBA00004613"/>
    </source>
</evidence>
<dbReference type="OrthoDB" id="6489092at2759"/>
<dbReference type="InParanoid" id="A0A419PI98"/>
<evidence type="ECO:0000256" key="2">
    <source>
        <dbReference type="ARBA" id="ARBA00006370"/>
    </source>
</evidence>
<keyword evidence="3" id="KW-0964">Secreted</keyword>
<comment type="similarity">
    <text evidence="2">Belongs to the NPC2 family.</text>
</comment>
<dbReference type="FunFam" id="2.60.40.770:FF:000001">
    <property type="entry name" value="NPC intracellular cholesterol transporter 2"/>
    <property type="match status" value="1"/>
</dbReference>
<evidence type="ECO:0000256" key="3">
    <source>
        <dbReference type="ARBA" id="ARBA00022525"/>
    </source>
</evidence>
<accession>A0A419PI98</accession>
<dbReference type="SUPFAM" id="SSF81296">
    <property type="entry name" value="E set domains"/>
    <property type="match status" value="1"/>
</dbReference>
<dbReference type="GO" id="GO:0015918">
    <property type="term" value="P:sterol transport"/>
    <property type="evidence" value="ECO:0007669"/>
    <property type="project" value="InterPro"/>
</dbReference>
<dbReference type="GO" id="GO:0005576">
    <property type="term" value="C:extracellular region"/>
    <property type="evidence" value="ECO:0007669"/>
    <property type="project" value="UniProtKB-SubCell"/>
</dbReference>
<evidence type="ECO:0000313" key="5">
    <source>
        <dbReference type="EMBL" id="KAG5453277.1"/>
    </source>
</evidence>
<dbReference type="EMBL" id="NIRI02000013">
    <property type="protein sequence ID" value="KAG5453277.1"/>
    <property type="molecule type" value="Genomic_DNA"/>
</dbReference>
<dbReference type="STRING" id="79923.A0A419PI98"/>
<dbReference type="InterPro" id="IPR014756">
    <property type="entry name" value="Ig_E-set"/>
</dbReference>
<feature type="domain" description="MD-2-related lipid-recognition" evidence="4">
    <location>
        <begin position="24"/>
        <end position="146"/>
    </location>
</feature>
<dbReference type="PANTHER" id="PTHR11306">
    <property type="entry name" value="NIEMANN PICK TYPE C2 PROTEIN NPC2-RELATED"/>
    <property type="match status" value="1"/>
</dbReference>
<dbReference type="Pfam" id="PF02221">
    <property type="entry name" value="E1_DerP2_DerF2"/>
    <property type="match status" value="1"/>
</dbReference>
<protein>
    <submittedName>
        <fullName evidence="5">Phosphatidylglycerol/phosphatidylinositol transfer protein</fullName>
    </submittedName>
</protein>
<dbReference type="GO" id="GO:0032934">
    <property type="term" value="F:sterol binding"/>
    <property type="evidence" value="ECO:0007669"/>
    <property type="project" value="InterPro"/>
</dbReference>
<keyword evidence="6" id="KW-1185">Reference proteome</keyword>
<dbReference type="SMART" id="SM00737">
    <property type="entry name" value="ML"/>
    <property type="match status" value="1"/>
</dbReference>